<dbReference type="SUPFAM" id="SSF54534">
    <property type="entry name" value="FKBP-like"/>
    <property type="match status" value="1"/>
</dbReference>
<evidence type="ECO:0000259" key="3">
    <source>
        <dbReference type="PROSITE" id="PS50198"/>
    </source>
</evidence>
<dbReference type="Proteomes" id="UP001596047">
    <property type="component" value="Unassembled WGS sequence"/>
</dbReference>
<dbReference type="PANTHER" id="PTHR47245">
    <property type="entry name" value="PEPTIDYLPROLYL ISOMERASE"/>
    <property type="match status" value="1"/>
</dbReference>
<dbReference type="InterPro" id="IPR050245">
    <property type="entry name" value="PrsA_foldase"/>
</dbReference>
<feature type="compositionally biased region" description="Basic and acidic residues" evidence="2">
    <location>
        <begin position="341"/>
        <end position="356"/>
    </location>
</feature>
<evidence type="ECO:0000313" key="5">
    <source>
        <dbReference type="Proteomes" id="UP001596047"/>
    </source>
</evidence>
<name>A0ABW0VVU2_9BACL</name>
<sequence length="356" mass="39201">MLRTSYSKKSILLVLAVMLIALLAAGCGKSKEEAGGAPGAGEGKVIATYTDGKVTETEFNKYTTFYGVFMNQQADMYLSIPQLKEQVLRQYIAYKVLYAKIDNAAKDKVKAEAGKFYDNFKTNGIDKDAELKKKLDTGGLDEEGIKYFYTVLTVIQQDQEGKVTDADVKKEYDSTKDDFNVISVRHILIGTVDPQTGAEKRKDEEALKIAKEVKQKLDAGGDWKALAKQYSEDDGSKENGGLYENQQAKAWVAEFKDAANKQEIGKVGDPVKSSYGYHVMEVEKRTPTPFDKLKAEDLTGLKQAVAAAKMNDFVTKDLEKLNVKITLPEAATDAGKTNDTTTKDDAAKTDEKTGTK</sequence>
<dbReference type="SUPFAM" id="SSF109998">
    <property type="entry name" value="Triger factor/SurA peptide-binding domain-like"/>
    <property type="match status" value="1"/>
</dbReference>
<accession>A0ABW0VVU2</accession>
<reference evidence="5" key="1">
    <citation type="journal article" date="2019" name="Int. J. Syst. Evol. Microbiol.">
        <title>The Global Catalogue of Microorganisms (GCM) 10K type strain sequencing project: providing services to taxonomists for standard genome sequencing and annotation.</title>
        <authorList>
            <consortium name="The Broad Institute Genomics Platform"/>
            <consortium name="The Broad Institute Genome Sequencing Center for Infectious Disease"/>
            <person name="Wu L."/>
            <person name="Ma J."/>
        </authorList>
    </citation>
    <scope>NUCLEOTIDE SEQUENCE [LARGE SCALE GENOMIC DNA]</scope>
    <source>
        <strain evidence="5">CGMCC 1.3240</strain>
    </source>
</reference>
<dbReference type="InterPro" id="IPR046357">
    <property type="entry name" value="PPIase_dom_sf"/>
</dbReference>
<gene>
    <name evidence="4" type="ORF">ACFPYJ_07090</name>
</gene>
<dbReference type="PROSITE" id="PS51257">
    <property type="entry name" value="PROKAR_LIPOPROTEIN"/>
    <property type="match status" value="1"/>
</dbReference>
<feature type="region of interest" description="Disordered" evidence="2">
    <location>
        <begin position="326"/>
        <end position="356"/>
    </location>
</feature>
<keyword evidence="1" id="KW-0697">Rotamase</keyword>
<dbReference type="PROSITE" id="PS50198">
    <property type="entry name" value="PPIC_PPIASE_2"/>
    <property type="match status" value="1"/>
</dbReference>
<organism evidence="4 5">
    <name type="scientific">Paenibacillus solisilvae</name>
    <dbReference type="NCBI Taxonomy" id="2486751"/>
    <lineage>
        <taxon>Bacteria</taxon>
        <taxon>Bacillati</taxon>
        <taxon>Bacillota</taxon>
        <taxon>Bacilli</taxon>
        <taxon>Bacillales</taxon>
        <taxon>Paenibacillaceae</taxon>
        <taxon>Paenibacillus</taxon>
    </lineage>
</organism>
<dbReference type="EC" id="5.2.1.8" evidence="4"/>
<dbReference type="EMBL" id="JBHSOW010000027">
    <property type="protein sequence ID" value="MFC5648894.1"/>
    <property type="molecule type" value="Genomic_DNA"/>
</dbReference>
<feature type="compositionally biased region" description="Low complexity" evidence="2">
    <location>
        <begin position="330"/>
        <end position="340"/>
    </location>
</feature>
<proteinExistence type="predicted"/>
<feature type="domain" description="PpiC" evidence="3">
    <location>
        <begin position="179"/>
        <end position="284"/>
    </location>
</feature>
<dbReference type="Pfam" id="PF13616">
    <property type="entry name" value="Rotamase_3"/>
    <property type="match status" value="1"/>
</dbReference>
<dbReference type="RefSeq" id="WP_379187384.1">
    <property type="nucleotide sequence ID" value="NZ_JBHSOW010000027.1"/>
</dbReference>
<dbReference type="InterPro" id="IPR027304">
    <property type="entry name" value="Trigger_fact/SurA_dom_sf"/>
</dbReference>
<dbReference type="PANTHER" id="PTHR47245:SF2">
    <property type="entry name" value="PEPTIDYL-PROLYL CIS-TRANS ISOMERASE HP_0175-RELATED"/>
    <property type="match status" value="1"/>
</dbReference>
<comment type="caution">
    <text evidence="4">The sequence shown here is derived from an EMBL/GenBank/DDBJ whole genome shotgun (WGS) entry which is preliminary data.</text>
</comment>
<evidence type="ECO:0000256" key="1">
    <source>
        <dbReference type="PROSITE-ProRule" id="PRU00278"/>
    </source>
</evidence>
<protein>
    <submittedName>
        <fullName evidence="4">Peptidylprolyl isomerase</fullName>
        <ecNumber evidence="4">5.2.1.8</ecNumber>
    </submittedName>
</protein>
<dbReference type="Gene3D" id="3.10.50.40">
    <property type="match status" value="1"/>
</dbReference>
<keyword evidence="5" id="KW-1185">Reference proteome</keyword>
<evidence type="ECO:0000256" key="2">
    <source>
        <dbReference type="SAM" id="MobiDB-lite"/>
    </source>
</evidence>
<keyword evidence="1 4" id="KW-0413">Isomerase</keyword>
<dbReference type="InterPro" id="IPR000297">
    <property type="entry name" value="PPIase_PpiC"/>
</dbReference>
<dbReference type="GO" id="GO:0003755">
    <property type="term" value="F:peptidyl-prolyl cis-trans isomerase activity"/>
    <property type="evidence" value="ECO:0007669"/>
    <property type="project" value="UniProtKB-EC"/>
</dbReference>
<evidence type="ECO:0000313" key="4">
    <source>
        <dbReference type="EMBL" id="MFC5648894.1"/>
    </source>
</evidence>